<protein>
    <submittedName>
        <fullName evidence="1">Uncharacterized protein</fullName>
    </submittedName>
</protein>
<sequence>MLSVQFPHSLTVLCKEYVYIVFTLRQCTYRRHSEMTDTTKCARVVVHSVDSISRVHRFRLHRSNSRKNTRINRSLNEMIYIEEAIIHTILRSFRTKEPRR</sequence>
<proteinExistence type="predicted"/>
<dbReference type="EMBL" id="JADYXP020000014">
    <property type="protein sequence ID" value="KAL0110341.1"/>
    <property type="molecule type" value="Genomic_DNA"/>
</dbReference>
<accession>A0AAW2F758</accession>
<evidence type="ECO:0000313" key="2">
    <source>
        <dbReference type="Proteomes" id="UP001430953"/>
    </source>
</evidence>
<evidence type="ECO:0000313" key="1">
    <source>
        <dbReference type="EMBL" id="KAL0110341.1"/>
    </source>
</evidence>
<dbReference type="AlphaFoldDB" id="A0AAW2F758"/>
<reference evidence="1 2" key="1">
    <citation type="submission" date="2023-03" db="EMBL/GenBank/DDBJ databases">
        <title>High recombination rates correlate with genetic variation in Cardiocondyla obscurior ants.</title>
        <authorList>
            <person name="Errbii M."/>
        </authorList>
    </citation>
    <scope>NUCLEOTIDE SEQUENCE [LARGE SCALE GENOMIC DNA]</scope>
    <source>
        <strain evidence="1">Alpha-2009</strain>
        <tissue evidence="1">Whole body</tissue>
    </source>
</reference>
<dbReference type="Proteomes" id="UP001430953">
    <property type="component" value="Unassembled WGS sequence"/>
</dbReference>
<keyword evidence="2" id="KW-1185">Reference proteome</keyword>
<comment type="caution">
    <text evidence="1">The sequence shown here is derived from an EMBL/GenBank/DDBJ whole genome shotgun (WGS) entry which is preliminary data.</text>
</comment>
<name>A0AAW2F758_9HYME</name>
<organism evidence="1 2">
    <name type="scientific">Cardiocondyla obscurior</name>
    <dbReference type="NCBI Taxonomy" id="286306"/>
    <lineage>
        <taxon>Eukaryota</taxon>
        <taxon>Metazoa</taxon>
        <taxon>Ecdysozoa</taxon>
        <taxon>Arthropoda</taxon>
        <taxon>Hexapoda</taxon>
        <taxon>Insecta</taxon>
        <taxon>Pterygota</taxon>
        <taxon>Neoptera</taxon>
        <taxon>Endopterygota</taxon>
        <taxon>Hymenoptera</taxon>
        <taxon>Apocrita</taxon>
        <taxon>Aculeata</taxon>
        <taxon>Formicoidea</taxon>
        <taxon>Formicidae</taxon>
        <taxon>Myrmicinae</taxon>
        <taxon>Cardiocondyla</taxon>
    </lineage>
</organism>
<gene>
    <name evidence="1" type="ORF">PUN28_013773</name>
</gene>